<comment type="caution">
    <text evidence="3">The sequence shown here is derived from an EMBL/GenBank/DDBJ whole genome shotgun (WGS) entry which is preliminary data.</text>
</comment>
<dbReference type="Proteomes" id="UP001628193">
    <property type="component" value="Unassembled WGS sequence"/>
</dbReference>
<evidence type="ECO:0000313" key="3">
    <source>
        <dbReference type="EMBL" id="GAB0055858.1"/>
    </source>
</evidence>
<gene>
    <name evidence="3" type="ORF">SIID45300_00156</name>
</gene>
<keyword evidence="4" id="KW-1185">Reference proteome</keyword>
<reference evidence="3 4" key="1">
    <citation type="submission" date="2024-05" db="EMBL/GenBank/DDBJ databases">
        <authorList>
            <consortium name="Candidatus Magnetaquicoccaceae bacterium FCR-1 genome sequencing consortium"/>
            <person name="Shimoshige H."/>
            <person name="Shimamura S."/>
            <person name="Taoka A."/>
            <person name="Kobayashi H."/>
            <person name="Maekawa T."/>
        </authorList>
    </citation>
    <scope>NUCLEOTIDE SEQUENCE [LARGE SCALE GENOMIC DNA]</scope>
    <source>
        <strain evidence="3 4">FCR-1</strain>
    </source>
</reference>
<dbReference type="PANTHER" id="PTHR32347:SF23">
    <property type="entry name" value="BLL5650 PROTEIN"/>
    <property type="match status" value="1"/>
</dbReference>
<evidence type="ECO:0000313" key="4">
    <source>
        <dbReference type="Proteomes" id="UP001628193"/>
    </source>
</evidence>
<dbReference type="Gene3D" id="2.40.30.170">
    <property type="match status" value="1"/>
</dbReference>
<evidence type="ECO:0008006" key="5">
    <source>
        <dbReference type="Google" id="ProtNLM"/>
    </source>
</evidence>
<dbReference type="Gene3D" id="2.40.50.100">
    <property type="match status" value="1"/>
</dbReference>
<dbReference type="PANTHER" id="PTHR32347">
    <property type="entry name" value="EFFLUX SYSTEM COMPONENT YKNX-RELATED"/>
    <property type="match status" value="1"/>
</dbReference>
<organism evidence="3 4">
    <name type="scientific">Candidatus Magnetaquiglobus chichijimensis</name>
    <dbReference type="NCBI Taxonomy" id="3141448"/>
    <lineage>
        <taxon>Bacteria</taxon>
        <taxon>Pseudomonadati</taxon>
        <taxon>Pseudomonadota</taxon>
        <taxon>Magnetococcia</taxon>
        <taxon>Magnetococcales</taxon>
        <taxon>Candidatus Magnetaquicoccaceae</taxon>
        <taxon>Candidatus Magnetaquiglobus</taxon>
    </lineage>
</organism>
<proteinExistence type="predicted"/>
<dbReference type="EMBL" id="BAAFGK010000001">
    <property type="protein sequence ID" value="GAB0055858.1"/>
    <property type="molecule type" value="Genomic_DNA"/>
</dbReference>
<evidence type="ECO:0000256" key="1">
    <source>
        <dbReference type="ARBA" id="ARBA00004196"/>
    </source>
</evidence>
<name>A0ABQ0C4P3_9PROT</name>
<keyword evidence="2" id="KW-0175">Coiled coil</keyword>
<evidence type="ECO:0000256" key="2">
    <source>
        <dbReference type="ARBA" id="ARBA00023054"/>
    </source>
</evidence>
<comment type="subcellular location">
    <subcellularLocation>
        <location evidence="1">Cell envelope</location>
    </subcellularLocation>
</comment>
<sequence>MDKVADLLEEDSSPAQTGAVLAALAGFEGKAEAFWSLYLQAVGQVLAARRVLLLSSALGHPWRARLQWPVQGGELPGDPDWTLRLLAGMRGGAIVIDRSADKRLSLAMQPAGISAGEGQVLAVVVLGVAVAGWDESVLDQWAHLAAAIPAQYVRQSSARAQMSEPAATGAPAILDEDGSRDASDVPALEKAGRLHDILRLGIKLSQETAFFQAVLVLCNALALRHGCERVSLGWLTGSGIRLVAMSHVEHFDAHSTATNLLEAVLEEAMEQESLLVYPAPADSHAVVRAHQVYAESLGQSFLTTVPLASGEKLHAVVCLERKSSALSEADLWELALIGEAVTPWLTELRARDRWFLARWWDDIRGQVKVVSGPRHMAWKVAGLGALLSVAVLSWVPWAYRVDATLSIRSQGLLFMPAPFDGYLRQVHVDIGDQVEAGTTLVQLDTRDLLIEESMAEADLVRYTREAEKAQAGRLLAEMQIALARQQQSAARLELIRYQLNNAQVKAPYAGVVIEGELKKNLGAPVRKGDLLLKLAQTTETYLELEIDQANIHEVTVGMTGEFALVGRPDERYQITVGRIDPAAITKEGKTVYLARASVRGELKPSWRPGMGGSAKLEAGNRPLIWVMTQRTVRFLREFFWL</sequence>
<protein>
    <recommendedName>
        <fullName evidence="5">RND efflux pump membrane fusion protein barrel-sandwich domain-containing protein</fullName>
    </recommendedName>
</protein>
<dbReference type="SUPFAM" id="SSF111369">
    <property type="entry name" value="HlyD-like secretion proteins"/>
    <property type="match status" value="1"/>
</dbReference>
<reference evidence="3 4" key="2">
    <citation type="submission" date="2024-09" db="EMBL/GenBank/DDBJ databases">
        <title>Draft genome sequence of Candidatus Magnetaquicoccaceae bacterium FCR-1.</title>
        <authorList>
            <person name="Shimoshige H."/>
            <person name="Shimamura S."/>
            <person name="Taoka A."/>
            <person name="Kobayashi H."/>
            <person name="Maekawa T."/>
        </authorList>
    </citation>
    <scope>NUCLEOTIDE SEQUENCE [LARGE SCALE GENOMIC DNA]</scope>
    <source>
        <strain evidence="3 4">FCR-1</strain>
    </source>
</reference>
<accession>A0ABQ0C4P3</accession>
<dbReference type="InterPro" id="IPR050465">
    <property type="entry name" value="UPF0194_transport"/>
</dbReference>